<accession>A0A0S3PU13</accession>
<dbReference type="Pfam" id="PF00892">
    <property type="entry name" value="EamA"/>
    <property type="match status" value="2"/>
</dbReference>
<dbReference type="InterPro" id="IPR050638">
    <property type="entry name" value="AA-Vitamin_Transporters"/>
</dbReference>
<dbReference type="KEGG" id="vgo:GJW-30_1_01949"/>
<dbReference type="OrthoDB" id="7853355at2"/>
<proteinExistence type="inferred from homology"/>
<sequence length="293" mass="30188">MELIGVIAAVASSAIGGASIALTRFVVTDADPFLIGAFRFGIGFALLLPLACLGRTRWPARADLPAVAALGLLFFGMFPVLFNASLAYTTAARASLALSTLPLLTMIIAALLGVEPLTRRKLAGVCISTSGVVIALTSGLAYAPAGAWRGDLLMLAAAVCMALYNVWSRPYIARSGAIPFTCVAMGMGGAVLIVIALCNGGPAQVKAFGPTQWWTLSLLGAFGGALTFYLWAAALARTTPTRVALSVTVNPIVASIVAAFLLAEPLQWTIGVGLLAVMIGILFATTSAGRRSD</sequence>
<keyword evidence="5 6" id="KW-0472">Membrane</keyword>
<feature type="transmembrane region" description="Helical" evidence="6">
    <location>
        <begin position="214"/>
        <end position="236"/>
    </location>
</feature>
<dbReference type="Proteomes" id="UP000236884">
    <property type="component" value="Chromosome"/>
</dbReference>
<feature type="transmembrane region" description="Helical" evidence="6">
    <location>
        <begin position="148"/>
        <end position="166"/>
    </location>
</feature>
<evidence type="ECO:0000256" key="6">
    <source>
        <dbReference type="SAM" id="Phobius"/>
    </source>
</evidence>
<evidence type="ECO:0000256" key="5">
    <source>
        <dbReference type="ARBA" id="ARBA00023136"/>
    </source>
</evidence>
<dbReference type="EMBL" id="AP014946">
    <property type="protein sequence ID" value="BAT59416.1"/>
    <property type="molecule type" value="Genomic_DNA"/>
</dbReference>
<dbReference type="GO" id="GO:0016020">
    <property type="term" value="C:membrane"/>
    <property type="evidence" value="ECO:0007669"/>
    <property type="project" value="UniProtKB-SubCell"/>
</dbReference>
<feature type="transmembrane region" description="Helical" evidence="6">
    <location>
        <begin position="66"/>
        <end position="88"/>
    </location>
</feature>
<dbReference type="PANTHER" id="PTHR32322">
    <property type="entry name" value="INNER MEMBRANE TRANSPORTER"/>
    <property type="match status" value="1"/>
</dbReference>
<dbReference type="PANTHER" id="PTHR32322:SF2">
    <property type="entry name" value="EAMA DOMAIN-CONTAINING PROTEIN"/>
    <property type="match status" value="1"/>
</dbReference>
<feature type="transmembrane region" description="Helical" evidence="6">
    <location>
        <begin position="268"/>
        <end position="289"/>
    </location>
</feature>
<feature type="domain" description="EamA" evidence="7">
    <location>
        <begin position="149"/>
        <end position="285"/>
    </location>
</feature>
<evidence type="ECO:0000256" key="3">
    <source>
        <dbReference type="ARBA" id="ARBA00022692"/>
    </source>
</evidence>
<evidence type="ECO:0000256" key="4">
    <source>
        <dbReference type="ARBA" id="ARBA00022989"/>
    </source>
</evidence>
<comment type="subcellular location">
    <subcellularLocation>
        <location evidence="1">Membrane</location>
        <topology evidence="1">Multi-pass membrane protein</topology>
    </subcellularLocation>
</comment>
<dbReference type="SUPFAM" id="SSF103481">
    <property type="entry name" value="Multidrug resistance efflux transporter EmrE"/>
    <property type="match status" value="2"/>
</dbReference>
<keyword evidence="4 6" id="KW-1133">Transmembrane helix</keyword>
<feature type="transmembrane region" description="Helical" evidence="6">
    <location>
        <begin position="33"/>
        <end position="54"/>
    </location>
</feature>
<dbReference type="InterPro" id="IPR000620">
    <property type="entry name" value="EamA_dom"/>
</dbReference>
<protein>
    <submittedName>
        <fullName evidence="8">Putative DMT superfamily transporter inner membrane protein</fullName>
    </submittedName>
</protein>
<feature type="transmembrane region" description="Helical" evidence="6">
    <location>
        <begin position="178"/>
        <end position="202"/>
    </location>
</feature>
<dbReference type="RefSeq" id="WP_096354730.1">
    <property type="nucleotide sequence ID" value="NZ_AP014946.1"/>
</dbReference>
<evidence type="ECO:0000256" key="1">
    <source>
        <dbReference type="ARBA" id="ARBA00004141"/>
    </source>
</evidence>
<feature type="transmembrane region" description="Helical" evidence="6">
    <location>
        <begin position="121"/>
        <end position="142"/>
    </location>
</feature>
<gene>
    <name evidence="8" type="ORF">GJW-30_1_01949</name>
</gene>
<dbReference type="AlphaFoldDB" id="A0A0S3PU13"/>
<keyword evidence="9" id="KW-1185">Reference proteome</keyword>
<name>A0A0S3PU13_9BRAD</name>
<evidence type="ECO:0000259" key="7">
    <source>
        <dbReference type="Pfam" id="PF00892"/>
    </source>
</evidence>
<keyword evidence="3 6" id="KW-0812">Transmembrane</keyword>
<organism evidence="8 9">
    <name type="scientific">Variibacter gotjawalensis</name>
    <dbReference type="NCBI Taxonomy" id="1333996"/>
    <lineage>
        <taxon>Bacteria</taxon>
        <taxon>Pseudomonadati</taxon>
        <taxon>Pseudomonadota</taxon>
        <taxon>Alphaproteobacteria</taxon>
        <taxon>Hyphomicrobiales</taxon>
        <taxon>Nitrobacteraceae</taxon>
        <taxon>Variibacter</taxon>
    </lineage>
</organism>
<feature type="transmembrane region" description="Helical" evidence="6">
    <location>
        <begin position="243"/>
        <end position="262"/>
    </location>
</feature>
<reference evidence="8 9" key="1">
    <citation type="submission" date="2015-08" db="EMBL/GenBank/DDBJ databases">
        <title>Investigation of the bacterial diversity of lava forest soil.</title>
        <authorList>
            <person name="Lee J.S."/>
        </authorList>
    </citation>
    <scope>NUCLEOTIDE SEQUENCE [LARGE SCALE GENOMIC DNA]</scope>
    <source>
        <strain evidence="8 9">GJW-30</strain>
    </source>
</reference>
<feature type="domain" description="EamA" evidence="7">
    <location>
        <begin position="4"/>
        <end position="136"/>
    </location>
</feature>
<evidence type="ECO:0000256" key="2">
    <source>
        <dbReference type="ARBA" id="ARBA00007362"/>
    </source>
</evidence>
<comment type="similarity">
    <text evidence="2">Belongs to the EamA transporter family.</text>
</comment>
<evidence type="ECO:0000313" key="9">
    <source>
        <dbReference type="Proteomes" id="UP000236884"/>
    </source>
</evidence>
<feature type="transmembrane region" description="Helical" evidence="6">
    <location>
        <begin position="94"/>
        <end position="114"/>
    </location>
</feature>
<evidence type="ECO:0000313" key="8">
    <source>
        <dbReference type="EMBL" id="BAT59416.1"/>
    </source>
</evidence>
<dbReference type="InterPro" id="IPR037185">
    <property type="entry name" value="EmrE-like"/>
</dbReference>